<dbReference type="SUPFAM" id="SSF48013">
    <property type="entry name" value="NusB-like"/>
    <property type="match status" value="1"/>
</dbReference>
<proteinExistence type="inferred from homology"/>
<keyword evidence="8" id="KW-1185">Reference proteome</keyword>
<evidence type="ECO:0000256" key="1">
    <source>
        <dbReference type="ARBA" id="ARBA00005952"/>
    </source>
</evidence>
<dbReference type="eggNOG" id="COG0781">
    <property type="taxonomic scope" value="Bacteria"/>
</dbReference>
<evidence type="ECO:0000256" key="2">
    <source>
        <dbReference type="ARBA" id="ARBA00022814"/>
    </source>
</evidence>
<keyword evidence="4" id="KW-0805">Transcription regulation</keyword>
<evidence type="ECO:0000256" key="4">
    <source>
        <dbReference type="ARBA" id="ARBA00023015"/>
    </source>
</evidence>
<dbReference type="STRING" id="93059.P9211_00081"/>
<dbReference type="GO" id="GO:0003723">
    <property type="term" value="F:RNA binding"/>
    <property type="evidence" value="ECO:0007669"/>
    <property type="project" value="UniProtKB-KW"/>
</dbReference>
<sequence length="211" mass="23895">MQSRSISREIALLVLGQISDKQINNIEDISLEDLLMLGLETLMNHLREQLDFCAVQLESAQEQLLDSELESCEKTSASKIRNHLETSLNHSRDIINSLSDSLELTTLLALSDQVNIREDAIQRVSLVLQNLQSINLNLDEVMDGWRLKRLPRIDQDILRLAYIDIHILNAPIAVACNEAVNLGNKYSDKQGRRMINGILRRLQNSDSINIA</sequence>
<keyword evidence="5" id="KW-0804">Transcription</keyword>
<name>A9B9K6_PROM4</name>
<dbReference type="InterPro" id="IPR035926">
    <property type="entry name" value="NusB-like_sf"/>
</dbReference>
<organism evidence="7 8">
    <name type="scientific">Prochlorococcus marinus (strain MIT 9211)</name>
    <dbReference type="NCBI Taxonomy" id="93059"/>
    <lineage>
        <taxon>Bacteria</taxon>
        <taxon>Bacillati</taxon>
        <taxon>Cyanobacteriota</taxon>
        <taxon>Cyanophyceae</taxon>
        <taxon>Synechococcales</taxon>
        <taxon>Prochlorococcaceae</taxon>
        <taxon>Prochlorococcus</taxon>
    </lineage>
</organism>
<dbReference type="GO" id="GO:0006353">
    <property type="term" value="P:DNA-templated transcription termination"/>
    <property type="evidence" value="ECO:0007669"/>
    <property type="project" value="InterPro"/>
</dbReference>
<dbReference type="PANTHER" id="PTHR11078:SF3">
    <property type="entry name" value="ANTITERMINATION NUSB DOMAIN-CONTAINING PROTEIN"/>
    <property type="match status" value="1"/>
</dbReference>
<dbReference type="EMBL" id="CP000878">
    <property type="protein sequence ID" value="ABX07939.1"/>
    <property type="molecule type" value="Genomic_DNA"/>
</dbReference>
<dbReference type="KEGG" id="pmj:P9211_00081"/>
<dbReference type="GO" id="GO:0005829">
    <property type="term" value="C:cytosol"/>
    <property type="evidence" value="ECO:0007669"/>
    <property type="project" value="TreeGrafter"/>
</dbReference>
<dbReference type="PANTHER" id="PTHR11078">
    <property type="entry name" value="N UTILIZATION SUBSTANCE PROTEIN B-RELATED"/>
    <property type="match status" value="1"/>
</dbReference>
<dbReference type="InterPro" id="IPR006027">
    <property type="entry name" value="NusB_RsmB_TIM44"/>
</dbReference>
<evidence type="ECO:0000256" key="5">
    <source>
        <dbReference type="ARBA" id="ARBA00023163"/>
    </source>
</evidence>
<evidence type="ECO:0000313" key="8">
    <source>
        <dbReference type="Proteomes" id="UP000000788"/>
    </source>
</evidence>
<evidence type="ECO:0000259" key="6">
    <source>
        <dbReference type="Pfam" id="PF01029"/>
    </source>
</evidence>
<protein>
    <submittedName>
        <fullName evidence="7">Antitermination protein NusB</fullName>
    </submittedName>
</protein>
<dbReference type="HOGENOM" id="CLU_087843_0_0_3"/>
<dbReference type="AlphaFoldDB" id="A9B9K6"/>
<evidence type="ECO:0000313" key="7">
    <source>
        <dbReference type="EMBL" id="ABX07939.1"/>
    </source>
</evidence>
<reference evidence="7 8" key="1">
    <citation type="journal article" date="2007" name="PLoS Genet.">
        <title>Patterns and implications of gene gain and loss in the evolution of Prochlorococcus.</title>
        <authorList>
            <person name="Kettler G.C."/>
            <person name="Martiny A.C."/>
            <person name="Huang K."/>
            <person name="Zucker J."/>
            <person name="Coleman M.L."/>
            <person name="Rodrigue S."/>
            <person name="Chen F."/>
            <person name="Lapidus A."/>
            <person name="Ferriera S."/>
            <person name="Johnson J."/>
            <person name="Steglich C."/>
            <person name="Church G.M."/>
            <person name="Richardson P."/>
            <person name="Chisholm S.W."/>
        </authorList>
    </citation>
    <scope>NUCLEOTIDE SEQUENCE [LARGE SCALE GENOMIC DNA]</scope>
    <source>
        <strain evidence="8">MIT 9211</strain>
    </source>
</reference>
<dbReference type="Pfam" id="PF01029">
    <property type="entry name" value="NusB"/>
    <property type="match status" value="1"/>
</dbReference>
<accession>A9B9K6</accession>
<evidence type="ECO:0000256" key="3">
    <source>
        <dbReference type="ARBA" id="ARBA00022884"/>
    </source>
</evidence>
<gene>
    <name evidence="7" type="primary">nusB</name>
    <name evidence="7" type="ordered locus">P9211_00081</name>
</gene>
<dbReference type="InterPro" id="IPR011605">
    <property type="entry name" value="NusB_fam"/>
</dbReference>
<dbReference type="Gene3D" id="1.10.940.10">
    <property type="entry name" value="NusB-like"/>
    <property type="match status" value="1"/>
</dbReference>
<keyword evidence="2" id="KW-0889">Transcription antitermination</keyword>
<feature type="domain" description="NusB/RsmB/TIM44" evidence="6">
    <location>
        <begin position="116"/>
        <end position="203"/>
    </location>
</feature>
<keyword evidence="3" id="KW-0694">RNA-binding</keyword>
<dbReference type="Proteomes" id="UP000000788">
    <property type="component" value="Chromosome"/>
</dbReference>
<dbReference type="RefSeq" id="WP_012194564.1">
    <property type="nucleotide sequence ID" value="NC_009976.1"/>
</dbReference>
<dbReference type="OrthoDB" id="3528057at2"/>
<comment type="similarity">
    <text evidence="1">Belongs to the NusB family.</text>
</comment>
<dbReference type="GO" id="GO:0031564">
    <property type="term" value="P:transcription antitermination"/>
    <property type="evidence" value="ECO:0007669"/>
    <property type="project" value="UniProtKB-KW"/>
</dbReference>